<dbReference type="FunFam" id="1.20.1280.290:FF:000001">
    <property type="entry name" value="Bidirectional sugar transporter SWEET"/>
    <property type="match status" value="1"/>
</dbReference>
<evidence type="ECO:0000313" key="14">
    <source>
        <dbReference type="Proteomes" id="UP000823388"/>
    </source>
</evidence>
<evidence type="ECO:0000256" key="11">
    <source>
        <dbReference type="ARBA" id="ARBA00038715"/>
    </source>
</evidence>
<evidence type="ECO:0000256" key="2">
    <source>
        <dbReference type="ARBA" id="ARBA00007809"/>
    </source>
</evidence>
<dbReference type="AlphaFoldDB" id="A0A8T0XID4"/>
<dbReference type="InterPro" id="IPR047664">
    <property type="entry name" value="SWEET"/>
</dbReference>
<comment type="subcellular location">
    <subcellularLocation>
        <location evidence="1 12">Cell membrane</location>
        <topology evidence="1 12">Multi-pass membrane protein</topology>
    </subcellularLocation>
</comment>
<keyword evidence="7" id="KW-0677">Repeat</keyword>
<evidence type="ECO:0000256" key="6">
    <source>
        <dbReference type="ARBA" id="ARBA00022692"/>
    </source>
</evidence>
<dbReference type="PANTHER" id="PTHR10791:SF50">
    <property type="entry name" value="BIDIRECTIONAL SUGAR TRANSPORTER SWEET15"/>
    <property type="match status" value="1"/>
</dbReference>
<dbReference type="OrthoDB" id="409725at2759"/>
<keyword evidence="5 12" id="KW-0762">Sugar transport</keyword>
<evidence type="ECO:0000256" key="9">
    <source>
        <dbReference type="ARBA" id="ARBA00023136"/>
    </source>
</evidence>
<feature type="transmembrane region" description="Helical" evidence="12">
    <location>
        <begin position="12"/>
        <end position="38"/>
    </location>
</feature>
<comment type="similarity">
    <text evidence="2 12">Belongs to the SWEET sugar transporter family.</text>
</comment>
<comment type="caution">
    <text evidence="13">The sequence shown here is derived from an EMBL/GenBank/DDBJ whole genome shotgun (WGS) entry which is preliminary data.</text>
</comment>
<evidence type="ECO:0000256" key="10">
    <source>
        <dbReference type="ARBA" id="ARBA00037238"/>
    </source>
</evidence>
<dbReference type="GO" id="GO:0005886">
    <property type="term" value="C:plasma membrane"/>
    <property type="evidence" value="ECO:0007669"/>
    <property type="project" value="UniProtKB-SubCell"/>
</dbReference>
<keyword evidence="8 12" id="KW-1133">Transmembrane helix</keyword>
<dbReference type="PANTHER" id="PTHR10791">
    <property type="entry name" value="RAG1-ACTIVATING PROTEIN 1"/>
    <property type="match status" value="1"/>
</dbReference>
<evidence type="ECO:0000256" key="8">
    <source>
        <dbReference type="ARBA" id="ARBA00022989"/>
    </source>
</evidence>
<dbReference type="Pfam" id="PF03083">
    <property type="entry name" value="MtN3_slv"/>
    <property type="match status" value="2"/>
</dbReference>
<keyword evidence="3 12" id="KW-0813">Transport</keyword>
<evidence type="ECO:0000256" key="7">
    <source>
        <dbReference type="ARBA" id="ARBA00022737"/>
    </source>
</evidence>
<feature type="transmembrane region" description="Helical" evidence="12">
    <location>
        <begin position="50"/>
        <end position="67"/>
    </location>
</feature>
<dbReference type="Proteomes" id="UP000823388">
    <property type="component" value="Chromosome 1K"/>
</dbReference>
<feature type="transmembrane region" description="Helical" evidence="12">
    <location>
        <begin position="167"/>
        <end position="189"/>
    </location>
</feature>
<dbReference type="GO" id="GO:0051119">
    <property type="term" value="F:sugar transmembrane transporter activity"/>
    <property type="evidence" value="ECO:0007669"/>
    <property type="project" value="InterPro"/>
</dbReference>
<comment type="function">
    <text evidence="12">Mediates both low-affinity uptake and efflux of sugar across the membrane.</text>
</comment>
<keyword evidence="14" id="KW-1185">Reference proteome</keyword>
<evidence type="ECO:0000256" key="1">
    <source>
        <dbReference type="ARBA" id="ARBA00004651"/>
    </source>
</evidence>
<keyword evidence="6 12" id="KW-0812">Transmembrane</keyword>
<evidence type="ECO:0000256" key="3">
    <source>
        <dbReference type="ARBA" id="ARBA00022448"/>
    </source>
</evidence>
<comment type="function">
    <text evidence="10">Mediates both low-affinity uptake and efflux of sugar across the plasma membrane.</text>
</comment>
<feature type="transmembrane region" description="Helical" evidence="12">
    <location>
        <begin position="107"/>
        <end position="126"/>
    </location>
</feature>
<dbReference type="FunFam" id="1.20.1280.290:FF:000003">
    <property type="entry name" value="Bidirectional sugar transporter SWEET"/>
    <property type="match status" value="1"/>
</dbReference>
<feature type="transmembrane region" description="Helical" evidence="12">
    <location>
        <begin position="195"/>
        <end position="216"/>
    </location>
</feature>
<protein>
    <recommendedName>
        <fullName evidence="12">Bidirectional sugar transporter SWEET</fullName>
    </recommendedName>
</protein>
<accession>A0A8T0XID4</accession>
<evidence type="ECO:0000256" key="12">
    <source>
        <dbReference type="RuleBase" id="RU910715"/>
    </source>
</evidence>
<dbReference type="EMBL" id="CM029037">
    <property type="protein sequence ID" value="KAG2658698.1"/>
    <property type="molecule type" value="Genomic_DNA"/>
</dbReference>
<feature type="transmembrane region" description="Helical" evidence="12">
    <location>
        <begin position="73"/>
        <end position="95"/>
    </location>
</feature>
<keyword evidence="9 12" id="KW-0472">Membrane</keyword>
<evidence type="ECO:0000313" key="13">
    <source>
        <dbReference type="EMBL" id="KAG2658698.1"/>
    </source>
</evidence>
<sequence>MAFLNMEQQTWAFTFGILGNIISLMVFLSPLPTFYRVYRKKATEGFQSTPYVVTLFSCMLWIFYALLKSGSELLVTINGVGCVIETVYIAMFLVYAPRPARVLTAKMLLGLNVGVFGLVALVTMLLSKHGSLRVHVLGWICVSVALSVFAAPLSIMRQVIRTKSVEFMPFSLSFFLVLSAVIWFAYGALKKDVFVAFPNVLGFVFGVAQMALYMAYRNRKPAAAVVMVEEVKLPAEHAKEVAAAAAPEGRAICGAEVHPIDILPAEEPPVEAVAVAAARDGPQQVAVAIDVVEPIVTCAAAAAAGGGDGHVAAELAMMKPDTAIAVEV</sequence>
<comment type="subunit">
    <text evidence="11">Forms homooligomers and/or heterooligomers.</text>
</comment>
<keyword evidence="4" id="KW-1003">Cell membrane</keyword>
<dbReference type="Gene3D" id="1.20.1280.290">
    <property type="match status" value="2"/>
</dbReference>
<organism evidence="13 14">
    <name type="scientific">Panicum virgatum</name>
    <name type="common">Blackwell switchgrass</name>
    <dbReference type="NCBI Taxonomy" id="38727"/>
    <lineage>
        <taxon>Eukaryota</taxon>
        <taxon>Viridiplantae</taxon>
        <taxon>Streptophyta</taxon>
        <taxon>Embryophyta</taxon>
        <taxon>Tracheophyta</taxon>
        <taxon>Spermatophyta</taxon>
        <taxon>Magnoliopsida</taxon>
        <taxon>Liliopsida</taxon>
        <taxon>Poales</taxon>
        <taxon>Poaceae</taxon>
        <taxon>PACMAD clade</taxon>
        <taxon>Panicoideae</taxon>
        <taxon>Panicodae</taxon>
        <taxon>Paniceae</taxon>
        <taxon>Panicinae</taxon>
        <taxon>Panicum</taxon>
        <taxon>Panicum sect. Hiantes</taxon>
    </lineage>
</organism>
<feature type="transmembrane region" description="Helical" evidence="12">
    <location>
        <begin position="132"/>
        <end position="155"/>
    </location>
</feature>
<dbReference type="InterPro" id="IPR004316">
    <property type="entry name" value="SWEET_rpt"/>
</dbReference>
<proteinExistence type="inferred from homology"/>
<reference evidence="13" key="1">
    <citation type="submission" date="2020-05" db="EMBL/GenBank/DDBJ databases">
        <title>WGS assembly of Panicum virgatum.</title>
        <authorList>
            <person name="Lovell J.T."/>
            <person name="Jenkins J."/>
            <person name="Shu S."/>
            <person name="Juenger T.E."/>
            <person name="Schmutz J."/>
        </authorList>
    </citation>
    <scope>NUCLEOTIDE SEQUENCE</scope>
    <source>
        <strain evidence="13">AP13</strain>
    </source>
</reference>
<evidence type="ECO:0000256" key="5">
    <source>
        <dbReference type="ARBA" id="ARBA00022597"/>
    </source>
</evidence>
<name>A0A8T0XID4_PANVG</name>
<evidence type="ECO:0000256" key="4">
    <source>
        <dbReference type="ARBA" id="ARBA00022475"/>
    </source>
</evidence>
<gene>
    <name evidence="13" type="ORF">PVAP13_1KG295500</name>
</gene>